<keyword evidence="3" id="KW-1133">Transmembrane helix</keyword>
<dbReference type="PANTHER" id="PTHR32089:SF112">
    <property type="entry name" value="LYSOZYME-LIKE PROTEIN-RELATED"/>
    <property type="match status" value="1"/>
</dbReference>
<keyword evidence="6" id="KW-1185">Reference proteome</keyword>
<evidence type="ECO:0000256" key="1">
    <source>
        <dbReference type="ARBA" id="ARBA00023224"/>
    </source>
</evidence>
<dbReference type="GO" id="GO:0016020">
    <property type="term" value="C:membrane"/>
    <property type="evidence" value="ECO:0007669"/>
    <property type="project" value="InterPro"/>
</dbReference>
<dbReference type="EMBL" id="JACHFH010000016">
    <property type="protein sequence ID" value="MBB5336319.1"/>
    <property type="molecule type" value="Genomic_DNA"/>
</dbReference>
<dbReference type="InterPro" id="IPR038158">
    <property type="entry name" value="H-NOX_domain_sf"/>
</dbReference>
<dbReference type="SUPFAM" id="SSF111126">
    <property type="entry name" value="Ligand-binding domain in the NO signalling and Golgi transport"/>
    <property type="match status" value="1"/>
</dbReference>
<keyword evidence="3" id="KW-0472">Membrane</keyword>
<dbReference type="AlphaFoldDB" id="A0A840UH35"/>
<dbReference type="InterPro" id="IPR011644">
    <property type="entry name" value="Heme_NO-bd"/>
</dbReference>
<evidence type="ECO:0000313" key="6">
    <source>
        <dbReference type="Proteomes" id="UP000559117"/>
    </source>
</evidence>
<evidence type="ECO:0000259" key="4">
    <source>
        <dbReference type="PROSITE" id="PS50111"/>
    </source>
</evidence>
<dbReference type="PANTHER" id="PTHR32089">
    <property type="entry name" value="METHYL-ACCEPTING CHEMOTAXIS PROTEIN MCPB"/>
    <property type="match status" value="1"/>
</dbReference>
<name>A0A840UH35_9FIRM</name>
<dbReference type="Pfam" id="PF07700">
    <property type="entry name" value="HNOB"/>
    <property type="match status" value="1"/>
</dbReference>
<protein>
    <submittedName>
        <fullName evidence="5">Methyl-accepting chemotaxis protein</fullName>
    </submittedName>
</protein>
<gene>
    <name evidence="5" type="ORF">HNR32_001467</name>
</gene>
<dbReference type="RefSeq" id="WP_183861150.1">
    <property type="nucleotide sequence ID" value="NZ_JACHFH010000016.1"/>
</dbReference>
<dbReference type="Pfam" id="PF00015">
    <property type="entry name" value="MCPsignal"/>
    <property type="match status" value="1"/>
</dbReference>
<dbReference type="InterPro" id="IPR024096">
    <property type="entry name" value="NO_sig/Golgi_transp_ligand-bd"/>
</dbReference>
<dbReference type="PROSITE" id="PS50111">
    <property type="entry name" value="CHEMOTAXIS_TRANSDUC_2"/>
    <property type="match status" value="1"/>
</dbReference>
<dbReference type="InterPro" id="IPR004089">
    <property type="entry name" value="MCPsignal_dom"/>
</dbReference>
<dbReference type="Gene3D" id="3.90.1520.10">
    <property type="entry name" value="H-NOX domain"/>
    <property type="match status" value="1"/>
</dbReference>
<dbReference type="Gene3D" id="1.10.287.950">
    <property type="entry name" value="Methyl-accepting chemotaxis protein"/>
    <property type="match status" value="1"/>
</dbReference>
<dbReference type="SMART" id="SM00283">
    <property type="entry name" value="MA"/>
    <property type="match status" value="1"/>
</dbReference>
<keyword evidence="1 2" id="KW-0807">Transducer</keyword>
<dbReference type="GO" id="GO:0007165">
    <property type="term" value="P:signal transduction"/>
    <property type="evidence" value="ECO:0007669"/>
    <property type="project" value="UniProtKB-KW"/>
</dbReference>
<feature type="transmembrane region" description="Helical" evidence="3">
    <location>
        <begin position="200"/>
        <end position="218"/>
    </location>
</feature>
<feature type="domain" description="Methyl-accepting transducer" evidence="4">
    <location>
        <begin position="310"/>
        <end position="567"/>
    </location>
</feature>
<evidence type="ECO:0000313" key="5">
    <source>
        <dbReference type="EMBL" id="MBB5336319.1"/>
    </source>
</evidence>
<evidence type="ECO:0000256" key="3">
    <source>
        <dbReference type="SAM" id="Phobius"/>
    </source>
</evidence>
<organism evidence="5 6">
    <name type="scientific">Pectinatus brassicae</name>
    <dbReference type="NCBI Taxonomy" id="862415"/>
    <lineage>
        <taxon>Bacteria</taxon>
        <taxon>Bacillati</taxon>
        <taxon>Bacillota</taxon>
        <taxon>Negativicutes</taxon>
        <taxon>Selenomonadales</taxon>
        <taxon>Selenomonadaceae</taxon>
        <taxon>Pectinatus</taxon>
    </lineage>
</organism>
<reference evidence="5 6" key="1">
    <citation type="submission" date="2020-08" db="EMBL/GenBank/DDBJ databases">
        <title>Genomic Encyclopedia of Type Strains, Phase IV (KMG-IV): sequencing the most valuable type-strain genomes for metagenomic binning, comparative biology and taxonomic classification.</title>
        <authorList>
            <person name="Goeker M."/>
        </authorList>
    </citation>
    <scope>NUCLEOTIDE SEQUENCE [LARGE SCALE GENOMIC DNA]</scope>
    <source>
        <strain evidence="5 6">DSM 24661</strain>
    </source>
</reference>
<proteinExistence type="predicted"/>
<evidence type="ECO:0000256" key="2">
    <source>
        <dbReference type="PROSITE-ProRule" id="PRU00284"/>
    </source>
</evidence>
<dbReference type="SUPFAM" id="SSF58104">
    <property type="entry name" value="Methyl-accepting chemotaxis protein (MCP) signaling domain"/>
    <property type="match status" value="1"/>
</dbReference>
<sequence>MKGTIVGTWVRTCKKLWGEDLVREVMQEIGLAPNHVFLPSEDIDDNIAQALGDNIGKRIGQTPAQIWHAIGKDNANTFFEFYPGFFQKENLYSFLNSLFDIHVEITKLIPGAKPPSIEMKNITTTEALFTYRSKRKKFNYFRGLLDGAALHYKEKINIETVEQGTDFLTLKLEFSYPITNTKTYLLNSLLRFIPSLSAKIGLINIIALFIISLIGNFAGLNIPLWLPILSGIISTLAAKIILKPADAIQDILQQLQEHKYSTTITVKSGDIFEDIAAQFENYKVSMRKRFTGIKGHNDELSRYGNTFNDLAEDMSKTSDTIAEVVNIRAESSVKASEEVSQAVNILNDNVSTLQTVVKSQVDNNGHLKTAVSEIENCFDNVRLSTDKINASMTNFAKVNQSVEGLRNQAKRITEITNTVAAIAGQTNLLALNAAIEAARAGENGKGFAVVAEEVRKLAEQSQEQSKIISDDVLTITNTIEEVVGHVDNEYDLLSKENSSLVSAVKENAVYLEKVHNVSANTMDIIRQLEKEMDDMNAVYSKIESIVDIAQENSAATEEINASIHTYNERIQSLLDKIGEFKKLAQYFTDDINIFKV</sequence>
<comment type="caution">
    <text evidence="5">The sequence shown here is derived from an EMBL/GenBank/DDBJ whole genome shotgun (WGS) entry which is preliminary data.</text>
</comment>
<dbReference type="GO" id="GO:0020037">
    <property type="term" value="F:heme binding"/>
    <property type="evidence" value="ECO:0007669"/>
    <property type="project" value="InterPro"/>
</dbReference>
<keyword evidence="3" id="KW-0812">Transmembrane</keyword>
<dbReference type="Proteomes" id="UP000559117">
    <property type="component" value="Unassembled WGS sequence"/>
</dbReference>
<accession>A0A840UH35</accession>